<name>A0A5B7EB83_PORTR</name>
<comment type="caution">
    <text evidence="7">The sequence shown here is derived from an EMBL/GenBank/DDBJ whole genome shotgun (WGS) entry which is preliminary data.</text>
</comment>
<dbReference type="Gene3D" id="2.120.10.30">
    <property type="entry name" value="TolB, C-terminal domain"/>
    <property type="match status" value="1"/>
</dbReference>
<organism evidence="7 8">
    <name type="scientific">Portunus trituberculatus</name>
    <name type="common">Swimming crab</name>
    <name type="synonym">Neptunus trituberculatus</name>
    <dbReference type="NCBI Taxonomy" id="210409"/>
    <lineage>
        <taxon>Eukaryota</taxon>
        <taxon>Metazoa</taxon>
        <taxon>Ecdysozoa</taxon>
        <taxon>Arthropoda</taxon>
        <taxon>Crustacea</taxon>
        <taxon>Multicrustacea</taxon>
        <taxon>Malacostraca</taxon>
        <taxon>Eumalacostraca</taxon>
        <taxon>Eucarida</taxon>
        <taxon>Decapoda</taxon>
        <taxon>Pleocyemata</taxon>
        <taxon>Brachyura</taxon>
        <taxon>Eubrachyura</taxon>
        <taxon>Portunoidea</taxon>
        <taxon>Portunidae</taxon>
        <taxon>Portuninae</taxon>
        <taxon>Portunus</taxon>
    </lineage>
</organism>
<dbReference type="Pfam" id="PF03088">
    <property type="entry name" value="Str_synth"/>
    <property type="match status" value="1"/>
</dbReference>
<evidence type="ECO:0000256" key="5">
    <source>
        <dbReference type="SAM" id="Phobius"/>
    </source>
</evidence>
<dbReference type="GO" id="GO:0016787">
    <property type="term" value="F:hydrolase activity"/>
    <property type="evidence" value="ECO:0007669"/>
    <property type="project" value="TreeGrafter"/>
</dbReference>
<keyword evidence="5" id="KW-1133">Transmembrane helix</keyword>
<dbReference type="OrthoDB" id="5307922at2759"/>
<dbReference type="EMBL" id="VSRR010002449">
    <property type="protein sequence ID" value="MPC31500.1"/>
    <property type="molecule type" value="Genomic_DNA"/>
</dbReference>
<comment type="similarity">
    <text evidence="1">Belongs to the strictosidine synthase family.</text>
</comment>
<dbReference type="SUPFAM" id="SSF63829">
    <property type="entry name" value="Calcium-dependent phosphotriesterase"/>
    <property type="match status" value="1"/>
</dbReference>
<keyword evidence="2" id="KW-0597">Phosphoprotein</keyword>
<keyword evidence="8" id="KW-1185">Reference proteome</keyword>
<reference evidence="7 8" key="1">
    <citation type="submission" date="2019-05" db="EMBL/GenBank/DDBJ databases">
        <title>Another draft genome of Portunus trituberculatus and its Hox gene families provides insights of decapod evolution.</title>
        <authorList>
            <person name="Jeong J.-H."/>
            <person name="Song I."/>
            <person name="Kim S."/>
            <person name="Choi T."/>
            <person name="Kim D."/>
            <person name="Ryu S."/>
            <person name="Kim W."/>
        </authorList>
    </citation>
    <scope>NUCLEOTIDE SEQUENCE [LARGE SCALE GENOMIC DNA]</scope>
    <source>
        <tissue evidence="7">Muscle</tissue>
    </source>
</reference>
<proteinExistence type="inferred from homology"/>
<protein>
    <submittedName>
        <fullName evidence="7">Adipocyte plasma membrane-associated protein</fullName>
    </submittedName>
</protein>
<evidence type="ECO:0000256" key="3">
    <source>
        <dbReference type="ARBA" id="ARBA00023180"/>
    </source>
</evidence>
<dbReference type="GO" id="GO:0012505">
    <property type="term" value="C:endomembrane system"/>
    <property type="evidence" value="ECO:0007669"/>
    <property type="project" value="TreeGrafter"/>
</dbReference>
<feature type="region of interest" description="Disordered" evidence="4">
    <location>
        <begin position="420"/>
        <end position="480"/>
    </location>
</feature>
<evidence type="ECO:0000313" key="8">
    <source>
        <dbReference type="Proteomes" id="UP000324222"/>
    </source>
</evidence>
<keyword evidence="5" id="KW-0812">Transmembrane</keyword>
<dbReference type="Pfam" id="PF20067">
    <property type="entry name" value="SSL_N"/>
    <property type="match status" value="1"/>
</dbReference>
<dbReference type="Proteomes" id="UP000324222">
    <property type="component" value="Unassembled WGS sequence"/>
</dbReference>
<dbReference type="InterPro" id="IPR011042">
    <property type="entry name" value="6-blade_b-propeller_TolB-like"/>
</dbReference>
<dbReference type="PANTHER" id="PTHR10426:SF88">
    <property type="entry name" value="ADIPOCYTE PLASMA MEMBRANE-ASSOCIATED PROTEIN HEMOMUCIN-RELATED"/>
    <property type="match status" value="1"/>
</dbReference>
<feature type="transmembrane region" description="Helical" evidence="5">
    <location>
        <begin position="12"/>
        <end position="31"/>
    </location>
</feature>
<feature type="compositionally biased region" description="Basic and acidic residues" evidence="4">
    <location>
        <begin position="450"/>
        <end position="480"/>
    </location>
</feature>
<evidence type="ECO:0000256" key="1">
    <source>
        <dbReference type="ARBA" id="ARBA00009191"/>
    </source>
</evidence>
<accession>A0A5B7EB83</accession>
<sequence>MGLLRRLVWRTVRLLLDLIVVMVVFALIPGVPPHVTYNVYERLPPPLPLEGALARNTKLNIAERILDGRITGPESIAFRADDEIFVSLHGGKILRLWGPRFDHFKIVTSIGPGCDGPWQEKKCGRPLGLRFGPDGRLLVADAYLGLFAVDVDTGDKESLFNVTEEIDGAAPMLPDDLDVDKDGNIYWSDASSVSHLCDSMTEMMSDPSGRIIKFDPKTGTNTVLVRNVHFANGVQLSPDQDFLIFSETFKFRVLRYWLKGPKAGQSEVFVDRLPGFPDNIRPKEDGGYYISLVSYATERNRQLSAALSPLSFVRKLILRLMTVTKILFETANSIYPSVYIEKLAQKTLHLEPVTAMTIRETNLTIVVEVDADGKIVDSLQGDSGTIVLVSETQKVGENLFFGSPYNKYLGRLMLNPPTMEVEGKGVRMKTGDTNEDKGKTRDESPDELLQEEKKQVIEETQEKGAECDRNRSKDAELSRYSRRRDRDLECDLRLRDLDLWRLLLP</sequence>
<feature type="compositionally biased region" description="Basic and acidic residues" evidence="4">
    <location>
        <begin position="421"/>
        <end position="443"/>
    </location>
</feature>
<keyword evidence="3" id="KW-0325">Glycoprotein</keyword>
<dbReference type="AlphaFoldDB" id="A0A5B7EB83"/>
<evidence type="ECO:0000259" key="6">
    <source>
        <dbReference type="Pfam" id="PF03088"/>
    </source>
</evidence>
<keyword evidence="5" id="KW-0472">Membrane</keyword>
<dbReference type="PANTHER" id="PTHR10426">
    <property type="entry name" value="STRICTOSIDINE SYNTHASE-RELATED"/>
    <property type="match status" value="1"/>
</dbReference>
<feature type="domain" description="Strictosidine synthase conserved region" evidence="6">
    <location>
        <begin position="175"/>
        <end position="261"/>
    </location>
</feature>
<evidence type="ECO:0000256" key="4">
    <source>
        <dbReference type="SAM" id="MobiDB-lite"/>
    </source>
</evidence>
<dbReference type="InterPro" id="IPR018119">
    <property type="entry name" value="Strictosidine_synth_cons-reg"/>
</dbReference>
<gene>
    <name evidence="7" type="primary">apmap</name>
    <name evidence="7" type="ORF">E2C01_024791</name>
</gene>
<evidence type="ECO:0000256" key="2">
    <source>
        <dbReference type="ARBA" id="ARBA00022553"/>
    </source>
</evidence>
<evidence type="ECO:0000313" key="7">
    <source>
        <dbReference type="EMBL" id="MPC31500.1"/>
    </source>
</evidence>